<comment type="subcellular location">
    <subcellularLocation>
        <location evidence="1">Cell membrane</location>
        <topology evidence="1">Multi-pass membrane protein</topology>
    </subcellularLocation>
</comment>
<feature type="transmembrane region" description="Helical" evidence="6">
    <location>
        <begin position="648"/>
        <end position="671"/>
    </location>
</feature>
<protein>
    <submittedName>
        <fullName evidence="8">RND transporter</fullName>
    </submittedName>
</protein>
<dbReference type="EMBL" id="PRLB01000001">
    <property type="protein sequence ID" value="RAW55466.1"/>
    <property type="molecule type" value="Genomic_DNA"/>
</dbReference>
<reference evidence="8 9" key="1">
    <citation type="submission" date="2018-02" db="EMBL/GenBank/DDBJ databases">
        <title>Complete genome sequencing of Faecalibacterium prausnitzii strains isolated from the human gut.</title>
        <authorList>
            <person name="Fitzgerald B.C."/>
            <person name="Shkoporov A.N."/>
            <person name="Ross P.R."/>
            <person name="Hill C."/>
        </authorList>
    </citation>
    <scope>NUCLEOTIDE SEQUENCE [LARGE SCALE GENOMIC DNA]</scope>
    <source>
        <strain evidence="8 9">APC942/32-1</strain>
    </source>
</reference>
<feature type="transmembrane region" description="Helical" evidence="6">
    <location>
        <begin position="692"/>
        <end position="712"/>
    </location>
</feature>
<dbReference type="PANTHER" id="PTHR33406:SF13">
    <property type="entry name" value="MEMBRANE PROTEIN YDFJ"/>
    <property type="match status" value="1"/>
</dbReference>
<feature type="transmembrane region" description="Helical" evidence="6">
    <location>
        <begin position="170"/>
        <end position="188"/>
    </location>
</feature>
<dbReference type="Gene3D" id="1.20.1640.10">
    <property type="entry name" value="Multidrug efflux transporter AcrB transmembrane domain"/>
    <property type="match status" value="2"/>
</dbReference>
<proteinExistence type="predicted"/>
<feature type="transmembrane region" description="Helical" evidence="6">
    <location>
        <begin position="299"/>
        <end position="321"/>
    </location>
</feature>
<dbReference type="RefSeq" id="WP_158399931.1">
    <property type="nucleotide sequence ID" value="NZ_PRLB01000001.1"/>
</dbReference>
<evidence type="ECO:0000256" key="5">
    <source>
        <dbReference type="ARBA" id="ARBA00023136"/>
    </source>
</evidence>
<dbReference type="InterPro" id="IPR004869">
    <property type="entry name" value="MMPL_dom"/>
</dbReference>
<feature type="transmembrane region" description="Helical" evidence="6">
    <location>
        <begin position="25"/>
        <end position="44"/>
    </location>
</feature>
<keyword evidence="4 6" id="KW-1133">Transmembrane helix</keyword>
<evidence type="ECO:0000313" key="9">
    <source>
        <dbReference type="Proteomes" id="UP000251144"/>
    </source>
</evidence>
<dbReference type="OrthoDB" id="9782006at2"/>
<gene>
    <name evidence="8" type="ORF">C4N26_00235</name>
</gene>
<evidence type="ECO:0000256" key="6">
    <source>
        <dbReference type="SAM" id="Phobius"/>
    </source>
</evidence>
<keyword evidence="2" id="KW-1003">Cell membrane</keyword>
<feature type="transmembrane region" description="Helical" evidence="6">
    <location>
        <begin position="195"/>
        <end position="216"/>
    </location>
</feature>
<feature type="transmembrane region" description="Helical" evidence="6">
    <location>
        <begin position="732"/>
        <end position="753"/>
    </location>
</feature>
<dbReference type="PANTHER" id="PTHR33406">
    <property type="entry name" value="MEMBRANE PROTEIN MJ1562-RELATED"/>
    <property type="match status" value="1"/>
</dbReference>
<evidence type="ECO:0000259" key="7">
    <source>
        <dbReference type="Pfam" id="PF03176"/>
    </source>
</evidence>
<dbReference type="SUPFAM" id="SSF82866">
    <property type="entry name" value="Multidrug efflux transporter AcrB transmembrane domain"/>
    <property type="match status" value="2"/>
</dbReference>
<organism evidence="8 9">
    <name type="scientific">Faecalibacterium prausnitzii</name>
    <dbReference type="NCBI Taxonomy" id="853"/>
    <lineage>
        <taxon>Bacteria</taxon>
        <taxon>Bacillati</taxon>
        <taxon>Bacillota</taxon>
        <taxon>Clostridia</taxon>
        <taxon>Eubacteriales</taxon>
        <taxon>Oscillospiraceae</taxon>
        <taxon>Faecalibacterium</taxon>
    </lineage>
</organism>
<dbReference type="GO" id="GO:0005886">
    <property type="term" value="C:plasma membrane"/>
    <property type="evidence" value="ECO:0007669"/>
    <property type="project" value="UniProtKB-SubCell"/>
</dbReference>
<evidence type="ECO:0000313" key="8">
    <source>
        <dbReference type="EMBL" id="RAW55466.1"/>
    </source>
</evidence>
<dbReference type="Pfam" id="PF03176">
    <property type="entry name" value="MMPL"/>
    <property type="match status" value="2"/>
</dbReference>
<sequence>MNEHEKPQIDFMHKLARQIVERRNLVFLFVILAAIFTVFSVRWVKVETDMTTYLPKTSETRMGLDIMDEQFTTYGSADVMVANITPAEADELSDRLAELKGVQMLDYDDTTDHYNKDAVSALYSITFDYPEDDDQCLEALDRVKEYLADYDIYVSTSLGNTQQETIDAEVRVIMVYVAVIIVIVLLLTSQTYAEVPVLILTFVVGMILNMGTNFLLGTISFVSNSVTNILQLALSLDYAIIFCNHFKEEHQTMPLKEAVIESLSKSIPEISSSSLTTVGGLVAMLFMQFRIGSDMAVCLIKSILFAMLSVFVVMPGLLMLFGPYMDKTRHRNFVPEIPFVGRFAWRTRKVIPVIFLVVILIGYHFSNLCPYAYGYDVIKVPKMNESLIADQMIEENFTKSNLVALVYPKNDDYSIEKKMLEELERYDEIDSTKGLSNIEAQDGYMLEDKLTARQFSEMADLDYEAAQLVYTAYAIENEEYGQIIGNFASYKVPLVDMFLYVCDEADTGIVSLSQEDLDDLHEAREKMESALAQLQGDDYNRVLIYLSPSLEPGQTTYEFTDTIRSIARKYYPDGELYMAGDATNEYDFQKSFAIDNVVVNVVSIFIVLLVLLFTFQSVGMPILLIVVIQGAIWINFSFPYFMGTNLYFMGYLIVSSIQMGANIDYAIVIATRFNELKDKMEHKQAMIETINFAFPTILTSGTIMTVSGILIGQMTSDACIVGIGQCLGRGTIISIFLVLFVLPQILLIGTRIVDRTSFAVPKLVARSSGNGRMRVNGIVQGEIHGSVAGTMNAIVDGDVQLTVISGNVSQELDDNEKQEVQNEDQ</sequence>
<feature type="transmembrane region" description="Helical" evidence="6">
    <location>
        <begin position="267"/>
        <end position="287"/>
    </location>
</feature>
<feature type="transmembrane region" description="Helical" evidence="6">
    <location>
        <begin position="597"/>
        <end position="615"/>
    </location>
</feature>
<feature type="domain" description="Membrane transport protein MMPL" evidence="7">
    <location>
        <begin position="115"/>
        <end position="346"/>
    </location>
</feature>
<evidence type="ECO:0000256" key="1">
    <source>
        <dbReference type="ARBA" id="ARBA00004651"/>
    </source>
</evidence>
<dbReference type="AlphaFoldDB" id="A0A329U398"/>
<keyword evidence="5 6" id="KW-0472">Membrane</keyword>
<keyword evidence="3 6" id="KW-0812">Transmembrane</keyword>
<name>A0A329U398_9FIRM</name>
<evidence type="ECO:0000256" key="4">
    <source>
        <dbReference type="ARBA" id="ARBA00022989"/>
    </source>
</evidence>
<feature type="domain" description="Membrane transport protein MMPL" evidence="7">
    <location>
        <begin position="530"/>
        <end position="752"/>
    </location>
</feature>
<evidence type="ECO:0000256" key="3">
    <source>
        <dbReference type="ARBA" id="ARBA00022692"/>
    </source>
</evidence>
<dbReference type="InterPro" id="IPR050545">
    <property type="entry name" value="Mycobact_MmpL"/>
</dbReference>
<evidence type="ECO:0000256" key="2">
    <source>
        <dbReference type="ARBA" id="ARBA00022475"/>
    </source>
</evidence>
<dbReference type="Proteomes" id="UP000251144">
    <property type="component" value="Unassembled WGS sequence"/>
</dbReference>
<feature type="transmembrane region" description="Helical" evidence="6">
    <location>
        <begin position="350"/>
        <end position="373"/>
    </location>
</feature>
<feature type="transmembrane region" description="Helical" evidence="6">
    <location>
        <begin position="622"/>
        <end position="642"/>
    </location>
</feature>
<comment type="caution">
    <text evidence="8">The sequence shown here is derived from an EMBL/GenBank/DDBJ whole genome shotgun (WGS) entry which is preliminary data.</text>
</comment>
<accession>A0A329U398</accession>